<dbReference type="PANTHER" id="PTHR10963:SF55">
    <property type="entry name" value="GLYCOSIDE HYDROLASE FAMILY 16 PROTEIN"/>
    <property type="match status" value="1"/>
</dbReference>
<dbReference type="Proteomes" id="UP000557656">
    <property type="component" value="Unassembled WGS sequence"/>
</dbReference>
<dbReference type="GO" id="GO:0005975">
    <property type="term" value="P:carbohydrate metabolic process"/>
    <property type="evidence" value="ECO:0007669"/>
    <property type="project" value="InterPro"/>
</dbReference>
<accession>A0A7Y7QYP0</accession>
<dbReference type="GO" id="GO:0004553">
    <property type="term" value="F:hydrolase activity, hydrolyzing O-glycosyl compounds"/>
    <property type="evidence" value="ECO:0007669"/>
    <property type="project" value="InterPro"/>
</dbReference>
<evidence type="ECO:0000313" key="7">
    <source>
        <dbReference type="Proteomes" id="UP000557656"/>
    </source>
</evidence>
<reference evidence="6 7" key="1">
    <citation type="submission" date="2020-05" db="EMBL/GenBank/DDBJ databases">
        <title>Draft Genome Sequences of Sphingomonas sp. Isolated from the International Space Station.</title>
        <authorList>
            <person name="Bijlani S."/>
            <person name="Singh N.K."/>
            <person name="Mason C.E."/>
            <person name="Wang C.C."/>
            <person name="Venkateswaran K."/>
        </authorList>
    </citation>
    <scope>NUCLEOTIDE SEQUENCE [LARGE SCALE GENOMIC DNA]</scope>
    <source>
        <strain evidence="4 7">IIF7SW-B5</strain>
        <strain evidence="5">ISS-IIF7SWP</strain>
    </source>
</reference>
<evidence type="ECO:0000313" key="5">
    <source>
        <dbReference type="EMBL" id="NVP33053.1"/>
    </source>
</evidence>
<dbReference type="InterPro" id="IPR050546">
    <property type="entry name" value="Glycosyl_Hydrlase_16"/>
</dbReference>
<gene>
    <name evidence="4" type="ORF">HKX05_05275</name>
    <name evidence="5" type="ORF">HLV41_18625</name>
</gene>
<feature type="signal peptide" evidence="2">
    <location>
        <begin position="1"/>
        <end position="22"/>
    </location>
</feature>
<keyword evidence="5" id="KW-0378">Hydrolase</keyword>
<dbReference type="InterPro" id="IPR013320">
    <property type="entry name" value="ConA-like_dom_sf"/>
</dbReference>
<dbReference type="Proteomes" id="UP000531581">
    <property type="component" value="Unassembled WGS sequence"/>
</dbReference>
<proteinExistence type="inferred from homology"/>
<dbReference type="PANTHER" id="PTHR10963">
    <property type="entry name" value="GLYCOSYL HYDROLASE-RELATED"/>
    <property type="match status" value="1"/>
</dbReference>
<dbReference type="PROSITE" id="PS51762">
    <property type="entry name" value="GH16_2"/>
    <property type="match status" value="1"/>
</dbReference>
<keyword evidence="7" id="KW-1185">Reference proteome</keyword>
<feature type="chain" id="PRO_5031519984" evidence="2">
    <location>
        <begin position="23"/>
        <end position="272"/>
    </location>
</feature>
<evidence type="ECO:0000256" key="1">
    <source>
        <dbReference type="ARBA" id="ARBA00006865"/>
    </source>
</evidence>
<feature type="domain" description="GH16" evidence="3">
    <location>
        <begin position="31"/>
        <end position="272"/>
    </location>
</feature>
<dbReference type="Pfam" id="PF00722">
    <property type="entry name" value="Glyco_hydro_16"/>
    <property type="match status" value="1"/>
</dbReference>
<evidence type="ECO:0000256" key="2">
    <source>
        <dbReference type="SAM" id="SignalP"/>
    </source>
</evidence>
<evidence type="ECO:0000259" key="3">
    <source>
        <dbReference type="PROSITE" id="PS51762"/>
    </source>
</evidence>
<dbReference type="SUPFAM" id="SSF49899">
    <property type="entry name" value="Concanavalin A-like lectins/glucanases"/>
    <property type="match status" value="1"/>
</dbReference>
<dbReference type="EMBL" id="JABEOV010000008">
    <property type="protein sequence ID" value="NNG52758.1"/>
    <property type="molecule type" value="Genomic_DNA"/>
</dbReference>
<dbReference type="Gene3D" id="2.60.120.200">
    <property type="match status" value="1"/>
</dbReference>
<organism evidence="5 6">
    <name type="scientific">Sphingomonas sanguinis</name>
    <dbReference type="NCBI Taxonomy" id="33051"/>
    <lineage>
        <taxon>Bacteria</taxon>
        <taxon>Pseudomonadati</taxon>
        <taxon>Pseudomonadota</taxon>
        <taxon>Alphaproteobacteria</taxon>
        <taxon>Sphingomonadales</taxon>
        <taxon>Sphingomonadaceae</taxon>
        <taxon>Sphingomonas</taxon>
    </lineage>
</organism>
<dbReference type="RefSeq" id="WP_170171419.1">
    <property type="nucleotide sequence ID" value="NZ_JABEOV010000008.1"/>
</dbReference>
<dbReference type="InterPro" id="IPR000757">
    <property type="entry name" value="Beta-glucanase-like"/>
</dbReference>
<sequence length="272" mass="30790">MIRGCRPVAALLVVMAAATPVAAPVAAQTRLPFAGQCATGKALDPAIASLRFDAARSDEFAGTALDRSKWHNTNPLWAGRDTGRFHPSQVRVGDGQLQLSTSVNRIDKASQFLNGTIVSKATFRYGYYEARTRTAANAVTSSFWFYREEANYWTELDVHENGGTERLRNEVRTNEHVFRVPGHMGLPRRGTPVEVAMPYDIRTRWTVYGLYWTPKRIDLYVNGCLRRSIPNDVFHQDLNAVFDMEIMVDWMGSPDPTKLPAVFRIDYFRVWQ</sequence>
<evidence type="ECO:0000313" key="6">
    <source>
        <dbReference type="Proteomes" id="UP000531581"/>
    </source>
</evidence>
<comment type="caution">
    <text evidence="5">The sequence shown here is derived from an EMBL/GenBank/DDBJ whole genome shotgun (WGS) entry which is preliminary data.</text>
</comment>
<keyword evidence="2" id="KW-0732">Signal</keyword>
<evidence type="ECO:0000313" key="4">
    <source>
        <dbReference type="EMBL" id="NNG52758.1"/>
    </source>
</evidence>
<dbReference type="AlphaFoldDB" id="A0A7Y7QYP0"/>
<dbReference type="EMBL" id="JABYQV010000024">
    <property type="protein sequence ID" value="NVP33053.1"/>
    <property type="molecule type" value="Genomic_DNA"/>
</dbReference>
<protein>
    <submittedName>
        <fullName evidence="5">Family 16 glycosylhydrolase</fullName>
    </submittedName>
</protein>
<name>A0A7Y7QYP0_9SPHN</name>
<comment type="similarity">
    <text evidence="1">Belongs to the glycosyl hydrolase 16 family.</text>
</comment>